<comment type="subcellular location">
    <subcellularLocation>
        <location evidence="1">Membrane</location>
        <topology evidence="1">Multi-pass membrane protein</topology>
    </subcellularLocation>
</comment>
<evidence type="ECO:0000256" key="6">
    <source>
        <dbReference type="RuleBase" id="RU362091"/>
    </source>
</evidence>
<dbReference type="PROSITE" id="PS50283">
    <property type="entry name" value="NA_SOLUT_SYMP_3"/>
    <property type="match status" value="1"/>
</dbReference>
<keyword evidence="9" id="KW-1185">Reference proteome</keyword>
<dbReference type="InterPro" id="IPR038377">
    <property type="entry name" value="Na/Glc_symporter_sf"/>
</dbReference>
<protein>
    <submittedName>
        <fullName evidence="8">Solute:sodium symporter family transporter</fullName>
    </submittedName>
</protein>
<dbReference type="RefSeq" id="WP_107392961.1">
    <property type="nucleotide sequence ID" value="NZ_JAHCOE010000003.1"/>
</dbReference>
<feature type="transmembrane region" description="Helical" evidence="7">
    <location>
        <begin position="413"/>
        <end position="430"/>
    </location>
</feature>
<organism evidence="8 9">
    <name type="scientific">Staphylococcus auricularis</name>
    <dbReference type="NCBI Taxonomy" id="29379"/>
    <lineage>
        <taxon>Bacteria</taxon>
        <taxon>Bacillati</taxon>
        <taxon>Bacillota</taxon>
        <taxon>Bacilli</taxon>
        <taxon>Bacillales</taxon>
        <taxon>Staphylococcaceae</taxon>
        <taxon>Staphylococcus</taxon>
    </lineage>
</organism>
<dbReference type="NCBIfam" id="NF007790">
    <property type="entry name" value="PRK10484.1"/>
    <property type="match status" value="1"/>
</dbReference>
<keyword evidence="5 7" id="KW-0472">Membrane</keyword>
<feature type="transmembrane region" description="Helical" evidence="7">
    <location>
        <begin position="192"/>
        <end position="212"/>
    </location>
</feature>
<evidence type="ECO:0000256" key="3">
    <source>
        <dbReference type="ARBA" id="ARBA00022692"/>
    </source>
</evidence>
<evidence type="ECO:0000256" key="2">
    <source>
        <dbReference type="ARBA" id="ARBA00006434"/>
    </source>
</evidence>
<proteinExistence type="inferred from homology"/>
<sequence>MIWLSIFLFLFVVIGVSVYAYIRAKRVNTDSASGFFMGGRSLTGFTIASTIIMTNLSTEQIVGQNGQSYVVGMEVMAWEVTAAIAVVLLAWVFLPKYLRYGVSTVSEFLEIRYDTFTQRMISILFIVTYVISFLPVVLYSGSLVFNKMFHIGEYLNVSDKTAVIIIAGVIGIFGIIYLYIGGLSLSAYSDTLYGIALIVGGLAITLLGLGHLGDGHVLQGIDHVVQNTPEKLNAFGKIDSDVVPWPTLFFGMLFNNLFFWCANQMIVQKALAAKNLKESQKGAIYLSLFKVFGPIFTVIPGIIAFNMFGGNLSNSDNAFPTLLNEVLPGWAYGLFGAVIFGAILSSFVGSLNSTTTLFTMDLYKPLFAKNRSDKHIAIVGHIATVVIGIIVVGLAPVISLFPSGLYAVVQEFNGLYSIPLIVLILVGFFAKRTSSLGAKVTLVAHIVLYILLNIFLPDVHYLYFFSVLFFVDLAIILLFNHFKPSNTFDIHSNYAKVDMTPWKYRYVTGIIVLILVVICYIIFSPIGIAK</sequence>
<evidence type="ECO:0000313" key="9">
    <source>
        <dbReference type="Proteomes" id="UP000242694"/>
    </source>
</evidence>
<feature type="transmembrane region" description="Helical" evidence="7">
    <location>
        <begin position="329"/>
        <end position="355"/>
    </location>
</feature>
<gene>
    <name evidence="8" type="ORF">BU607_00830</name>
</gene>
<dbReference type="Gene3D" id="1.20.1730.10">
    <property type="entry name" value="Sodium/glucose cotransporter"/>
    <property type="match status" value="1"/>
</dbReference>
<dbReference type="InterPro" id="IPR001734">
    <property type="entry name" value="Na/solute_symporter"/>
</dbReference>
<dbReference type="PANTHER" id="PTHR11819:SF195">
    <property type="entry name" value="SODIUM_GLUCOSE COTRANSPORTER 4"/>
    <property type="match status" value="1"/>
</dbReference>
<evidence type="ECO:0000256" key="7">
    <source>
        <dbReference type="SAM" id="Phobius"/>
    </source>
</evidence>
<keyword evidence="3 7" id="KW-0812">Transmembrane</keyword>
<reference evidence="8 9" key="1">
    <citation type="journal article" date="2016" name="Front. Microbiol.">
        <title>Comprehensive Phylogenetic Analysis of Bovine Non-aureus Staphylococci Species Based on Whole-Genome Sequencing.</title>
        <authorList>
            <person name="Naushad S."/>
            <person name="Barkema H.W."/>
            <person name="Luby C."/>
            <person name="Condas L.A."/>
            <person name="Nobrega D.B."/>
            <person name="Carson D.A."/>
            <person name="De Buck J."/>
        </authorList>
    </citation>
    <scope>NUCLEOTIDE SEQUENCE [LARGE SCALE GENOMIC DNA]</scope>
    <source>
        <strain evidence="8 9">SNUC 993</strain>
    </source>
</reference>
<dbReference type="PANTHER" id="PTHR11819">
    <property type="entry name" value="SOLUTE CARRIER FAMILY 5"/>
    <property type="match status" value="1"/>
</dbReference>
<evidence type="ECO:0000313" key="8">
    <source>
        <dbReference type="EMBL" id="PTH19742.1"/>
    </source>
</evidence>
<evidence type="ECO:0000256" key="1">
    <source>
        <dbReference type="ARBA" id="ARBA00004141"/>
    </source>
</evidence>
<evidence type="ECO:0000256" key="5">
    <source>
        <dbReference type="ARBA" id="ARBA00023136"/>
    </source>
</evidence>
<feature type="transmembrane region" description="Helical" evidence="7">
    <location>
        <begin position="503"/>
        <end position="523"/>
    </location>
</feature>
<dbReference type="Proteomes" id="UP000242694">
    <property type="component" value="Unassembled WGS sequence"/>
</dbReference>
<evidence type="ECO:0000256" key="4">
    <source>
        <dbReference type="ARBA" id="ARBA00022989"/>
    </source>
</evidence>
<comment type="caution">
    <text evidence="8">The sequence shown here is derived from an EMBL/GenBank/DDBJ whole genome shotgun (WGS) entry which is preliminary data.</text>
</comment>
<feature type="transmembrane region" description="Helical" evidence="7">
    <location>
        <begin position="161"/>
        <end position="180"/>
    </location>
</feature>
<feature type="transmembrane region" description="Helical" evidence="7">
    <location>
        <begin position="437"/>
        <end position="456"/>
    </location>
</feature>
<accession>A0ABX5IIA7</accession>
<dbReference type="NCBIfam" id="TIGR00813">
    <property type="entry name" value="sss"/>
    <property type="match status" value="1"/>
</dbReference>
<feature type="transmembrane region" description="Helical" evidence="7">
    <location>
        <begin position="376"/>
        <end position="401"/>
    </location>
</feature>
<comment type="similarity">
    <text evidence="2 6">Belongs to the sodium:solute symporter (SSF) (TC 2.A.21) family.</text>
</comment>
<dbReference type="CDD" id="cd10328">
    <property type="entry name" value="SLC5sbd_YidK"/>
    <property type="match status" value="1"/>
</dbReference>
<keyword evidence="4 7" id="KW-1133">Transmembrane helix</keyword>
<dbReference type="Pfam" id="PF00474">
    <property type="entry name" value="SSF"/>
    <property type="match status" value="1"/>
</dbReference>
<feature type="transmembrane region" description="Helical" evidence="7">
    <location>
        <begin position="34"/>
        <end position="56"/>
    </location>
</feature>
<feature type="transmembrane region" description="Helical" evidence="7">
    <location>
        <begin position="76"/>
        <end position="94"/>
    </location>
</feature>
<feature type="transmembrane region" description="Helical" evidence="7">
    <location>
        <begin position="6"/>
        <end position="22"/>
    </location>
</feature>
<feature type="transmembrane region" description="Helical" evidence="7">
    <location>
        <begin position="242"/>
        <end position="262"/>
    </location>
</feature>
<dbReference type="EMBL" id="PZDI01000002">
    <property type="protein sequence ID" value="PTH19742.1"/>
    <property type="molecule type" value="Genomic_DNA"/>
</dbReference>
<feature type="transmembrane region" description="Helical" evidence="7">
    <location>
        <begin position="121"/>
        <end position="141"/>
    </location>
</feature>
<feature type="transmembrane region" description="Helical" evidence="7">
    <location>
        <begin position="283"/>
        <end position="309"/>
    </location>
</feature>
<feature type="transmembrane region" description="Helical" evidence="7">
    <location>
        <begin position="462"/>
        <end position="482"/>
    </location>
</feature>
<name>A0ABX5IIA7_9STAP</name>